<organism evidence="2 3">
    <name type="scientific">Puniceibacterium antarcticum</name>
    <dbReference type="NCBI Taxonomy" id="1206336"/>
    <lineage>
        <taxon>Bacteria</taxon>
        <taxon>Pseudomonadati</taxon>
        <taxon>Pseudomonadota</taxon>
        <taxon>Alphaproteobacteria</taxon>
        <taxon>Rhodobacterales</taxon>
        <taxon>Paracoccaceae</taxon>
        <taxon>Puniceibacterium</taxon>
    </lineage>
</organism>
<dbReference type="GO" id="GO:0006313">
    <property type="term" value="P:DNA transposition"/>
    <property type="evidence" value="ECO:0007669"/>
    <property type="project" value="InterPro"/>
</dbReference>
<dbReference type="EMBL" id="AWWI01000179">
    <property type="protein sequence ID" value="PIL14922.1"/>
    <property type="molecule type" value="Genomic_DNA"/>
</dbReference>
<sequence length="227" mass="25638">MAGHVKFRKKLTREQFRRFMADQSACVVVFEACGSASYCAREIEKLGHKARLIAVQYGKPFVKRQKNDAAYAEAVVFAVQRPEMRFVSPKSGDLQARAVLLRSRERVVHQRTALVNALRAILYEYGHVFPLRIVKVKWIDAWIKTLKDVAKESETSRRLQSMLGVGSLKELADEAFAPKMAHFCCGRDFAAWLGLVSRQHSKGGKDRMGRSAAFVSATKVSFRSERA</sequence>
<comment type="caution">
    <text evidence="2">The sequence shown here is derived from an EMBL/GenBank/DDBJ whole genome shotgun (WGS) entry which is preliminary data.</text>
</comment>
<feature type="domain" description="Transposase IS116/IS110/IS902 C-terminal" evidence="1">
    <location>
        <begin position="157"/>
        <end position="210"/>
    </location>
</feature>
<dbReference type="InterPro" id="IPR047650">
    <property type="entry name" value="Transpos_IS110"/>
</dbReference>
<reference evidence="2 3" key="1">
    <citation type="submission" date="2013-09" db="EMBL/GenBank/DDBJ databases">
        <title>Genome sequencing of Phaeobacter antarcticus sp. nov. SM1211.</title>
        <authorList>
            <person name="Zhang X.-Y."/>
            <person name="Liu C."/>
            <person name="Chen X.-L."/>
            <person name="Xie B.-B."/>
            <person name="Qin Q.-L."/>
            <person name="Rong J.-C."/>
            <person name="Zhang Y.-Z."/>
        </authorList>
    </citation>
    <scope>NUCLEOTIDE SEQUENCE [LARGE SCALE GENOMIC DNA]</scope>
    <source>
        <strain evidence="2 3">SM1211</strain>
    </source>
</reference>
<dbReference type="PANTHER" id="PTHR33055:SF3">
    <property type="entry name" value="PUTATIVE TRANSPOSASE FOR IS117-RELATED"/>
    <property type="match status" value="1"/>
</dbReference>
<evidence type="ECO:0000313" key="3">
    <source>
        <dbReference type="Proteomes" id="UP000231259"/>
    </source>
</evidence>
<dbReference type="GO" id="GO:0004803">
    <property type="term" value="F:transposase activity"/>
    <property type="evidence" value="ECO:0007669"/>
    <property type="project" value="InterPro"/>
</dbReference>
<evidence type="ECO:0000259" key="1">
    <source>
        <dbReference type="Pfam" id="PF02371"/>
    </source>
</evidence>
<keyword evidence="3" id="KW-1185">Reference proteome</keyword>
<dbReference type="GO" id="GO:0003677">
    <property type="term" value="F:DNA binding"/>
    <property type="evidence" value="ECO:0007669"/>
    <property type="project" value="InterPro"/>
</dbReference>
<dbReference type="PANTHER" id="PTHR33055">
    <property type="entry name" value="TRANSPOSASE FOR INSERTION SEQUENCE ELEMENT IS1111A"/>
    <property type="match status" value="1"/>
</dbReference>
<dbReference type="InterPro" id="IPR003346">
    <property type="entry name" value="Transposase_20"/>
</dbReference>
<evidence type="ECO:0000313" key="2">
    <source>
        <dbReference type="EMBL" id="PIL14922.1"/>
    </source>
</evidence>
<name>A0A2G8R054_9RHOB</name>
<dbReference type="Proteomes" id="UP000231259">
    <property type="component" value="Unassembled WGS sequence"/>
</dbReference>
<dbReference type="Pfam" id="PF02371">
    <property type="entry name" value="Transposase_20"/>
    <property type="match status" value="1"/>
</dbReference>
<gene>
    <name evidence="2" type="ORF">P775_26185</name>
</gene>
<accession>A0A2G8R054</accession>
<proteinExistence type="predicted"/>
<dbReference type="AlphaFoldDB" id="A0A2G8R054"/>
<protein>
    <recommendedName>
        <fullName evidence="1">Transposase IS116/IS110/IS902 C-terminal domain-containing protein</fullName>
    </recommendedName>
</protein>